<feature type="transmembrane region" description="Helical" evidence="3">
    <location>
        <begin position="160"/>
        <end position="183"/>
    </location>
</feature>
<keyword evidence="3" id="KW-0812">Transmembrane</keyword>
<dbReference type="Gene3D" id="3.30.70.270">
    <property type="match status" value="1"/>
</dbReference>
<feature type="transmembrane region" description="Helical" evidence="3">
    <location>
        <begin position="85"/>
        <end position="104"/>
    </location>
</feature>
<reference evidence="5" key="1">
    <citation type="submission" date="2022-11" db="EMBL/GenBank/DDBJ databases">
        <title>Robbsia betulipollinis sp. nov., isolated from pollen of birch (Betula pendula).</title>
        <authorList>
            <person name="Shi H."/>
            <person name="Ambika Manirajan B."/>
            <person name="Ratering S."/>
            <person name="Geissler-Plaum R."/>
            <person name="Schnell S."/>
        </authorList>
    </citation>
    <scope>NUCLEOTIDE SEQUENCE</scope>
    <source>
        <strain evidence="5">Bb-Pol-6</strain>
    </source>
</reference>
<comment type="caution">
    <text evidence="5">The sequence shown here is derived from an EMBL/GenBank/DDBJ whole genome shotgun (WGS) entry which is preliminary data.</text>
</comment>
<dbReference type="EMBL" id="JAPMXC010000002">
    <property type="protein sequence ID" value="MCY0388184.1"/>
    <property type="molecule type" value="Genomic_DNA"/>
</dbReference>
<dbReference type="PROSITE" id="PS50887">
    <property type="entry name" value="GGDEF"/>
    <property type="match status" value="1"/>
</dbReference>
<sequence length="364" mass="40045">MPTIFFPTALSGHSGAQFERYSMVRSRPLSVATMIFGIVAFLMFTAAHCALVRAVTPLPAAACYVVMLGGLMYGASRAKRIHVSGAFTVVYVVVLELGAFLNSADARTPFLWILPTAIIIPLCSAPFWLTRAHFVIGSLVSLAVTVPFLLHMPMTREEEIVTWLWLSVGFSSSITCFSLFYSYRVQHFVLETRLADLAATDPLTGVRNRRNFLEEAQRTIHRCETACEPVSALFIDIDHFKAINDQLGHAAGDRVIREVAAAIVEQTRLGDVVGRMGGEEFAVLLTTSPMATALEVAERLRRRIGTIRHPHGRVSVSLGLAEWDRGENLASLLDRADKAMLEAKRRGRDRVAASVRESASDVVT</sequence>
<proteinExistence type="predicted"/>
<dbReference type="RefSeq" id="WP_267848054.1">
    <property type="nucleotide sequence ID" value="NZ_JAPMXC010000002.1"/>
</dbReference>
<feature type="transmembrane region" description="Helical" evidence="3">
    <location>
        <begin position="110"/>
        <end position="129"/>
    </location>
</feature>
<dbReference type="InterPro" id="IPR000160">
    <property type="entry name" value="GGDEF_dom"/>
</dbReference>
<evidence type="ECO:0000313" key="6">
    <source>
        <dbReference type="Proteomes" id="UP001082899"/>
    </source>
</evidence>
<dbReference type="NCBIfam" id="TIGR00254">
    <property type="entry name" value="GGDEF"/>
    <property type="match status" value="1"/>
</dbReference>
<dbReference type="PANTHER" id="PTHR45138:SF9">
    <property type="entry name" value="DIGUANYLATE CYCLASE DGCM-RELATED"/>
    <property type="match status" value="1"/>
</dbReference>
<dbReference type="InterPro" id="IPR043128">
    <property type="entry name" value="Rev_trsase/Diguanyl_cyclase"/>
</dbReference>
<dbReference type="Pfam" id="PF00990">
    <property type="entry name" value="GGDEF"/>
    <property type="match status" value="1"/>
</dbReference>
<feature type="domain" description="GGDEF" evidence="4">
    <location>
        <begin position="228"/>
        <end position="356"/>
    </location>
</feature>
<organism evidence="5 6">
    <name type="scientific">Robbsia betulipollinis</name>
    <dbReference type="NCBI Taxonomy" id="2981849"/>
    <lineage>
        <taxon>Bacteria</taxon>
        <taxon>Pseudomonadati</taxon>
        <taxon>Pseudomonadota</taxon>
        <taxon>Betaproteobacteria</taxon>
        <taxon>Burkholderiales</taxon>
        <taxon>Burkholderiaceae</taxon>
        <taxon>Robbsia</taxon>
    </lineage>
</organism>
<feature type="transmembrane region" description="Helical" evidence="3">
    <location>
        <begin position="134"/>
        <end position="154"/>
    </location>
</feature>
<dbReference type="CDD" id="cd01949">
    <property type="entry name" value="GGDEF"/>
    <property type="match status" value="1"/>
</dbReference>
<gene>
    <name evidence="5" type="ORF">OVY01_13240</name>
</gene>
<evidence type="ECO:0000256" key="3">
    <source>
        <dbReference type="SAM" id="Phobius"/>
    </source>
</evidence>
<dbReference type="SUPFAM" id="SSF55073">
    <property type="entry name" value="Nucleotide cyclase"/>
    <property type="match status" value="1"/>
</dbReference>
<dbReference type="EC" id="2.7.7.65" evidence="1"/>
<feature type="transmembrane region" description="Helical" evidence="3">
    <location>
        <begin position="54"/>
        <end position="73"/>
    </location>
</feature>
<keyword evidence="6" id="KW-1185">Reference proteome</keyword>
<dbReference type="InterPro" id="IPR029787">
    <property type="entry name" value="Nucleotide_cyclase"/>
</dbReference>
<evidence type="ECO:0000256" key="1">
    <source>
        <dbReference type="ARBA" id="ARBA00012528"/>
    </source>
</evidence>
<dbReference type="Proteomes" id="UP001082899">
    <property type="component" value="Unassembled WGS sequence"/>
</dbReference>
<evidence type="ECO:0000313" key="5">
    <source>
        <dbReference type="EMBL" id="MCY0388184.1"/>
    </source>
</evidence>
<protein>
    <recommendedName>
        <fullName evidence="1">diguanylate cyclase</fullName>
        <ecNumber evidence="1">2.7.7.65</ecNumber>
    </recommendedName>
</protein>
<name>A0ABT3ZNR4_9BURK</name>
<accession>A0ABT3ZNR4</accession>
<dbReference type="SMART" id="SM00267">
    <property type="entry name" value="GGDEF"/>
    <property type="match status" value="1"/>
</dbReference>
<feature type="transmembrane region" description="Helical" evidence="3">
    <location>
        <begin position="29"/>
        <end position="48"/>
    </location>
</feature>
<dbReference type="PANTHER" id="PTHR45138">
    <property type="entry name" value="REGULATORY COMPONENTS OF SENSORY TRANSDUCTION SYSTEM"/>
    <property type="match status" value="1"/>
</dbReference>
<evidence type="ECO:0000259" key="4">
    <source>
        <dbReference type="PROSITE" id="PS50887"/>
    </source>
</evidence>
<keyword evidence="3" id="KW-1133">Transmembrane helix</keyword>
<comment type="catalytic activity">
    <reaction evidence="2">
        <text>2 GTP = 3',3'-c-di-GMP + 2 diphosphate</text>
        <dbReference type="Rhea" id="RHEA:24898"/>
        <dbReference type="ChEBI" id="CHEBI:33019"/>
        <dbReference type="ChEBI" id="CHEBI:37565"/>
        <dbReference type="ChEBI" id="CHEBI:58805"/>
        <dbReference type="EC" id="2.7.7.65"/>
    </reaction>
</comment>
<evidence type="ECO:0000256" key="2">
    <source>
        <dbReference type="ARBA" id="ARBA00034247"/>
    </source>
</evidence>
<dbReference type="InterPro" id="IPR050469">
    <property type="entry name" value="Diguanylate_Cyclase"/>
</dbReference>
<keyword evidence="3" id="KW-0472">Membrane</keyword>